<sequence length="530" mass="57974">MSLRYEFDYLCSDVISHNARVFAHSIAVVCGEERLTWRELDIRTNQVANAIRALGFDKGDKIALFMPNSLALFELFWGVVKAGCVVVCLNTMLEGSALARITNSSDARAMFAGGSSRTLVDEVRDRLEGIAPEHFYSVDSPGDGWNSAQTLFDAAPSTPPQVTILPSDSMTIIYSSGTTGVPKGIEHTHFGRLNYPHGFAMGLAINRYSVAVCATPIYASGTWITMFPTMYRGGTVVLLPQYSPEAFIDAVRRERGTHSFLVPTQYIGLLQQPLQNYDLGSLKALVTAGQSLLPATYAALLRAFPHAGIYEVYGMTEGFSTLAIPEDVARGKTGSVGKPSFLDDVRIIDEQGRELPPGETGEIVAYGPGMMKGYYNRPDMTEAATWISPAGRTYMRSGDLGQMDEDGFLYVNGRLKDMIKSGGINIYAADLEQVVIEHPAVHEVAVIGVPHEKWSETPVAVVLLKPGASAEPDVLMRWVNQRLSKYQRLSLLLIRDELPRAIYGKVQKQALREQVLALLGSGAAEKVEPQ</sequence>
<dbReference type="Gene3D" id="3.40.50.12780">
    <property type="entry name" value="N-terminal domain of ligase-like"/>
    <property type="match status" value="1"/>
</dbReference>
<name>Q13I80_PARXL</name>
<dbReference type="OrthoDB" id="9766486at2"/>
<dbReference type="Proteomes" id="UP000001817">
    <property type="component" value="Chromosome 3"/>
</dbReference>
<evidence type="ECO:0000259" key="1">
    <source>
        <dbReference type="Pfam" id="PF00501"/>
    </source>
</evidence>
<dbReference type="PATRIC" id="fig|266265.5.peg.8066"/>
<protein>
    <submittedName>
        <fullName evidence="3">AMP-dependent synthetase and ligase</fullName>
    </submittedName>
</protein>
<dbReference type="PANTHER" id="PTHR43767:SF1">
    <property type="entry name" value="NONRIBOSOMAL PEPTIDE SYNTHASE PES1 (EUROFUNG)-RELATED"/>
    <property type="match status" value="1"/>
</dbReference>
<evidence type="ECO:0000259" key="2">
    <source>
        <dbReference type="Pfam" id="PF13193"/>
    </source>
</evidence>
<dbReference type="InterPro" id="IPR042099">
    <property type="entry name" value="ANL_N_sf"/>
</dbReference>
<dbReference type="PANTHER" id="PTHR43767">
    <property type="entry name" value="LONG-CHAIN-FATTY-ACID--COA LIGASE"/>
    <property type="match status" value="1"/>
</dbReference>
<reference evidence="3 4" key="1">
    <citation type="journal article" date="2006" name="Proc. Natl. Acad. Sci. U.S.A.">
        <title>Burkholderia xenovorans LB400 harbors a multi-replicon, 9.73-Mbp genome shaped for versatility.</title>
        <authorList>
            <person name="Chain P.S."/>
            <person name="Denef V.J."/>
            <person name="Konstantinidis K.T."/>
            <person name="Vergez L.M."/>
            <person name="Agullo L."/>
            <person name="Reyes V.L."/>
            <person name="Hauser L."/>
            <person name="Cordova M."/>
            <person name="Gomez L."/>
            <person name="Gonzalez M."/>
            <person name="Land M."/>
            <person name="Lao V."/>
            <person name="Larimer F."/>
            <person name="LiPuma J.J."/>
            <person name="Mahenthiralingam E."/>
            <person name="Malfatti S.A."/>
            <person name="Marx C.J."/>
            <person name="Parnell J.J."/>
            <person name="Ramette A."/>
            <person name="Richardson P."/>
            <person name="Seeger M."/>
            <person name="Smith D."/>
            <person name="Spilker T."/>
            <person name="Sul W.J."/>
            <person name="Tsoi T.V."/>
            <person name="Ulrich L.E."/>
            <person name="Zhulin I.B."/>
            <person name="Tiedje J.M."/>
        </authorList>
    </citation>
    <scope>NUCLEOTIDE SEQUENCE [LARGE SCALE GENOMIC DNA]</scope>
    <source>
        <strain evidence="3 4">LB400</strain>
    </source>
</reference>
<dbReference type="SUPFAM" id="SSF56801">
    <property type="entry name" value="Acetyl-CoA synthetase-like"/>
    <property type="match status" value="1"/>
</dbReference>
<feature type="domain" description="AMP-binding enzyme C-terminal" evidence="2">
    <location>
        <begin position="431"/>
        <end position="505"/>
    </location>
</feature>
<dbReference type="Pfam" id="PF13193">
    <property type="entry name" value="AMP-binding_C"/>
    <property type="match status" value="1"/>
</dbReference>
<dbReference type="InterPro" id="IPR000873">
    <property type="entry name" value="AMP-dep_synth/lig_dom"/>
</dbReference>
<dbReference type="RefSeq" id="WP_011493469.1">
    <property type="nucleotide sequence ID" value="NC_007953.1"/>
</dbReference>
<keyword evidence="4" id="KW-1185">Reference proteome</keyword>
<dbReference type="eggNOG" id="COG0318">
    <property type="taxonomic scope" value="Bacteria"/>
</dbReference>
<dbReference type="PROSITE" id="PS00455">
    <property type="entry name" value="AMP_BINDING"/>
    <property type="match status" value="1"/>
</dbReference>
<dbReference type="InterPro" id="IPR045851">
    <property type="entry name" value="AMP-bd_C_sf"/>
</dbReference>
<evidence type="ECO:0000313" key="4">
    <source>
        <dbReference type="Proteomes" id="UP000001817"/>
    </source>
</evidence>
<dbReference type="STRING" id="266265.Bxe_C0286"/>
<dbReference type="GO" id="GO:0016878">
    <property type="term" value="F:acid-thiol ligase activity"/>
    <property type="evidence" value="ECO:0007669"/>
    <property type="project" value="UniProtKB-ARBA"/>
</dbReference>
<feature type="domain" description="AMP-dependent synthetase/ligase" evidence="1">
    <location>
        <begin position="17"/>
        <end position="375"/>
    </location>
</feature>
<dbReference type="InterPro" id="IPR050237">
    <property type="entry name" value="ATP-dep_AMP-bd_enzyme"/>
</dbReference>
<dbReference type="AlphaFoldDB" id="Q13I80"/>
<dbReference type="KEGG" id="bxb:DR64_8147"/>
<keyword evidence="3" id="KW-0436">Ligase</keyword>
<gene>
    <name evidence="3" type="ORF">Bxe_C0286</name>
</gene>
<dbReference type="InterPro" id="IPR020845">
    <property type="entry name" value="AMP-binding_CS"/>
</dbReference>
<dbReference type="Pfam" id="PF00501">
    <property type="entry name" value="AMP-binding"/>
    <property type="match status" value="1"/>
</dbReference>
<proteinExistence type="predicted"/>
<accession>Q13I80</accession>
<dbReference type="Gene3D" id="3.30.300.30">
    <property type="match status" value="1"/>
</dbReference>
<organism evidence="3 4">
    <name type="scientific">Paraburkholderia xenovorans (strain LB400)</name>
    <dbReference type="NCBI Taxonomy" id="266265"/>
    <lineage>
        <taxon>Bacteria</taxon>
        <taxon>Pseudomonadati</taxon>
        <taxon>Pseudomonadota</taxon>
        <taxon>Betaproteobacteria</taxon>
        <taxon>Burkholderiales</taxon>
        <taxon>Burkholderiaceae</taxon>
        <taxon>Paraburkholderia</taxon>
    </lineage>
</organism>
<evidence type="ECO:0000313" key="3">
    <source>
        <dbReference type="EMBL" id="ABE36209.1"/>
    </source>
</evidence>
<dbReference type="EMBL" id="CP000272">
    <property type="protein sequence ID" value="ABE36209.1"/>
    <property type="molecule type" value="Genomic_DNA"/>
</dbReference>
<dbReference type="KEGG" id="bxe:Bxe_C0286"/>
<dbReference type="InterPro" id="IPR025110">
    <property type="entry name" value="AMP-bd_C"/>
</dbReference>